<dbReference type="InterPro" id="IPR017853">
    <property type="entry name" value="GH"/>
</dbReference>
<dbReference type="GO" id="GO:0042391">
    <property type="term" value="P:regulation of membrane potential"/>
    <property type="evidence" value="ECO:0007669"/>
    <property type="project" value="UniProtKB-ARBA"/>
</dbReference>
<dbReference type="GO" id="GO:0051246">
    <property type="term" value="P:regulation of protein metabolic process"/>
    <property type="evidence" value="ECO:0007669"/>
    <property type="project" value="UniProtKB-ARBA"/>
</dbReference>
<organism evidence="16 17">
    <name type="scientific">Plectus sambesii</name>
    <dbReference type="NCBI Taxonomy" id="2011161"/>
    <lineage>
        <taxon>Eukaryota</taxon>
        <taxon>Metazoa</taxon>
        <taxon>Ecdysozoa</taxon>
        <taxon>Nematoda</taxon>
        <taxon>Chromadorea</taxon>
        <taxon>Plectida</taxon>
        <taxon>Plectina</taxon>
        <taxon>Plectoidea</taxon>
        <taxon>Plectidae</taxon>
        <taxon>Plectus</taxon>
    </lineage>
</organism>
<dbReference type="PRINTS" id="PR00843">
    <property type="entry name" value="GLHYDRLASE30"/>
</dbReference>
<evidence type="ECO:0000313" key="16">
    <source>
        <dbReference type="Proteomes" id="UP000887566"/>
    </source>
</evidence>
<evidence type="ECO:0000256" key="9">
    <source>
        <dbReference type="ARBA" id="ARBA00023098"/>
    </source>
</evidence>
<dbReference type="Pfam" id="PF17189">
    <property type="entry name" value="Glyco_hydro_30C"/>
    <property type="match status" value="1"/>
</dbReference>
<comment type="catalytic activity">
    <reaction evidence="1">
        <text>a beta-D-glucosyl-(1&lt;-&gt;1')-N-acylsphing-4-enine + H2O = an N-acylsphing-4-enine + D-glucose</text>
        <dbReference type="Rhea" id="RHEA:13269"/>
        <dbReference type="ChEBI" id="CHEBI:4167"/>
        <dbReference type="ChEBI" id="CHEBI:15377"/>
        <dbReference type="ChEBI" id="CHEBI:22801"/>
        <dbReference type="ChEBI" id="CHEBI:52639"/>
        <dbReference type="EC" id="3.2.1.45"/>
    </reaction>
    <physiologicalReaction direction="left-to-right" evidence="1">
        <dbReference type="Rhea" id="RHEA:13270"/>
    </physiologicalReaction>
</comment>
<dbReference type="GO" id="GO:0010605">
    <property type="term" value="P:negative regulation of macromolecule metabolic process"/>
    <property type="evidence" value="ECO:0007669"/>
    <property type="project" value="UniProtKB-ARBA"/>
</dbReference>
<evidence type="ECO:0000256" key="12">
    <source>
        <dbReference type="RuleBase" id="RU361188"/>
    </source>
</evidence>
<dbReference type="GO" id="GO:0016241">
    <property type="term" value="P:regulation of macroautophagy"/>
    <property type="evidence" value="ECO:0007669"/>
    <property type="project" value="UniProtKB-ARBA"/>
</dbReference>
<evidence type="ECO:0000256" key="13">
    <source>
        <dbReference type="SAM" id="SignalP"/>
    </source>
</evidence>
<evidence type="ECO:0000256" key="8">
    <source>
        <dbReference type="ARBA" id="ARBA00022919"/>
    </source>
</evidence>
<dbReference type="GO" id="GO:0006680">
    <property type="term" value="P:glucosylceramide catabolic process"/>
    <property type="evidence" value="ECO:0007669"/>
    <property type="project" value="UniProtKB-ARBA"/>
</dbReference>
<evidence type="ECO:0000256" key="2">
    <source>
        <dbReference type="ARBA" id="ARBA00004760"/>
    </source>
</evidence>
<name>A0A914VDA5_9BILA</name>
<dbReference type="GO" id="GO:0005764">
    <property type="term" value="C:lysosome"/>
    <property type="evidence" value="ECO:0007669"/>
    <property type="project" value="UniProtKB-ARBA"/>
</dbReference>
<accession>A0A914VDA5</accession>
<dbReference type="PANTHER" id="PTHR11069">
    <property type="entry name" value="GLUCOSYLCERAMIDASE"/>
    <property type="match status" value="1"/>
</dbReference>
<feature type="domain" description="Glycosyl hydrolase family 30 TIM-barrel" evidence="14">
    <location>
        <begin position="110"/>
        <end position="458"/>
    </location>
</feature>
<keyword evidence="16" id="KW-1185">Reference proteome</keyword>
<dbReference type="GO" id="GO:0004348">
    <property type="term" value="F:glucosylceramidase activity"/>
    <property type="evidence" value="ECO:0007669"/>
    <property type="project" value="UniProtKB-EC"/>
</dbReference>
<comment type="catalytic activity">
    <reaction evidence="10">
        <text>a beta-D-glucosylceramide + H2O = an N-acyl-sphingoid base + D-glucose</text>
        <dbReference type="Rhea" id="RHEA:81447"/>
        <dbReference type="ChEBI" id="CHEBI:4167"/>
        <dbReference type="ChEBI" id="CHEBI:15377"/>
        <dbReference type="ChEBI" id="CHEBI:83264"/>
        <dbReference type="ChEBI" id="CHEBI:83273"/>
    </reaction>
    <physiologicalReaction direction="left-to-right" evidence="10">
        <dbReference type="Rhea" id="RHEA:81448"/>
    </physiologicalReaction>
</comment>
<dbReference type="FunFam" id="3.20.20.80:FF:000030">
    <property type="entry name" value="Lysosomal acid glucosylceramidase"/>
    <property type="match status" value="1"/>
</dbReference>
<keyword evidence="7 12" id="KW-0378">Hydrolase</keyword>
<dbReference type="InterPro" id="IPR033452">
    <property type="entry name" value="GH30_C"/>
</dbReference>
<evidence type="ECO:0000256" key="11">
    <source>
        <dbReference type="ARBA" id="ARBA00051345"/>
    </source>
</evidence>
<evidence type="ECO:0000313" key="17">
    <source>
        <dbReference type="WBParaSite" id="PSAMB.scaffold180size68608.g2966.t1"/>
    </source>
</evidence>
<evidence type="ECO:0000256" key="4">
    <source>
        <dbReference type="ARBA" id="ARBA00005382"/>
    </source>
</evidence>
<comment type="pathway">
    <text evidence="3">Sphingolipid metabolism.</text>
</comment>
<dbReference type="GO" id="GO:0032006">
    <property type="term" value="P:regulation of TOR signaling"/>
    <property type="evidence" value="ECO:0007669"/>
    <property type="project" value="UniProtKB-ARBA"/>
</dbReference>
<dbReference type="Gene3D" id="3.20.20.80">
    <property type="entry name" value="Glycosidases"/>
    <property type="match status" value="1"/>
</dbReference>
<dbReference type="Pfam" id="PF02055">
    <property type="entry name" value="Glyco_hydro_30"/>
    <property type="match status" value="1"/>
</dbReference>
<evidence type="ECO:0000256" key="3">
    <source>
        <dbReference type="ARBA" id="ARBA00004991"/>
    </source>
</evidence>
<keyword evidence="12" id="KW-0326">Glycosidase</keyword>
<dbReference type="EC" id="3.2.1.45" evidence="5 12"/>
<dbReference type="SUPFAM" id="SSF51011">
    <property type="entry name" value="Glycosyl hydrolase domain"/>
    <property type="match status" value="1"/>
</dbReference>
<dbReference type="GO" id="GO:0008202">
    <property type="term" value="P:steroid metabolic process"/>
    <property type="evidence" value="ECO:0007669"/>
    <property type="project" value="UniProtKB-ARBA"/>
</dbReference>
<dbReference type="GO" id="GO:0030163">
    <property type="term" value="P:protein catabolic process"/>
    <property type="evidence" value="ECO:0007669"/>
    <property type="project" value="UniProtKB-ARBA"/>
</dbReference>
<keyword evidence="9 12" id="KW-0443">Lipid metabolism</keyword>
<dbReference type="GO" id="GO:0005774">
    <property type="term" value="C:vacuolar membrane"/>
    <property type="evidence" value="ECO:0007669"/>
    <property type="project" value="UniProtKB-ARBA"/>
</dbReference>
<dbReference type="AlphaFoldDB" id="A0A914VDA5"/>
<dbReference type="WBParaSite" id="PSAMB.scaffold180size68608.g2966.t1">
    <property type="protein sequence ID" value="PSAMB.scaffold180size68608.g2966.t1"/>
    <property type="gene ID" value="PSAMB.scaffold180size68608.g2966"/>
</dbReference>
<dbReference type="InterPro" id="IPR033453">
    <property type="entry name" value="Glyco_hydro_30_TIM-barrel"/>
</dbReference>
<dbReference type="Proteomes" id="UP000887566">
    <property type="component" value="Unplaced"/>
</dbReference>
<dbReference type="GO" id="GO:0006066">
    <property type="term" value="P:alcohol metabolic process"/>
    <property type="evidence" value="ECO:0007669"/>
    <property type="project" value="UniProtKB-ARBA"/>
</dbReference>
<keyword evidence="8 12" id="KW-0746">Sphingolipid metabolism</keyword>
<evidence type="ECO:0000256" key="10">
    <source>
        <dbReference type="ARBA" id="ARBA00050474"/>
    </source>
</evidence>
<comment type="similarity">
    <text evidence="4 12">Belongs to the glycosyl hydrolase 30 family.</text>
</comment>
<keyword evidence="6 13" id="KW-0732">Signal</keyword>
<proteinExistence type="inferred from homology"/>
<dbReference type="SUPFAM" id="SSF51445">
    <property type="entry name" value="(Trans)glycosidases"/>
    <property type="match status" value="1"/>
</dbReference>
<evidence type="ECO:0000256" key="1">
    <source>
        <dbReference type="ARBA" id="ARBA00001013"/>
    </source>
</evidence>
<protein>
    <recommendedName>
        <fullName evidence="5 12">Glucosylceramidase</fullName>
        <ecNumber evidence="5 12">3.2.1.45</ecNumber>
    </recommendedName>
</protein>
<dbReference type="InterPro" id="IPR001139">
    <property type="entry name" value="Glyco_hydro_30"/>
</dbReference>
<feature type="domain" description="Glycosyl hydrolase family 30 beta sandwich" evidence="15">
    <location>
        <begin position="461"/>
        <end position="526"/>
    </location>
</feature>
<comment type="catalytic activity">
    <reaction evidence="11">
        <text>an N-acyl-1-beta-D-glucosyl-15-methylhexadecasphing-4-enine + H2O = an N-acyl-15-methylhexadecasphing-4-enine + D-glucose</text>
        <dbReference type="Rhea" id="RHEA:34755"/>
        <dbReference type="ChEBI" id="CHEBI:4167"/>
        <dbReference type="ChEBI" id="CHEBI:15377"/>
        <dbReference type="ChEBI" id="CHEBI:70815"/>
        <dbReference type="ChEBI" id="CHEBI:70846"/>
    </reaction>
    <physiologicalReaction direction="left-to-right" evidence="11">
        <dbReference type="Rhea" id="RHEA:34756"/>
    </physiologicalReaction>
</comment>
<comment type="pathway">
    <text evidence="2">Lipid metabolism; sphingolipid metabolism.</text>
</comment>
<sequence>MKTLHLITLSVLASVAHCYSPCVKRNVRGDSQPDFMVCVCNATYCDDFPPLGALNADSAAVYVSSSAGKRFERSTVPWTNAKSRKTNKLRRKDAIAKQAHITPSVQMQSIIGFGGAFTDSAGINLASLDNATQELLMQSYYGPNGLQYSLGRVPMASCDFSTHEYSYDDYSGDFALQNFSLTMEDYQYKIPYIKRAVELTGGDMKLFASPWSAPGWMKTNGHMKGGGKLKGFPGGVYDKTWAQYFVRFLEEYNKNGVNFWGLTAQNEPTTGADINYGWQTMFFDAESERDFIKNSLGPALHNSTLGKNIALMTMDDQRFMLPGWADVVFDDDLANSYTAGIAIHWYEDWLAPSSFLADTHKSWPDKFMLATEACSGYMIVHGPSLGAWTRADDYAHDIIVDLNNWVAGWTDWNIALDMKGGPNWVNNVVDAPIIIDSSKGEFYKEPMFYAMGHFSKFIRPNSVRIGLTMDSDSFLEGVAFSTPTSQRVYVIRNAHASDTYDFAIEAADRPGQVLHVSIEPSSITTIVWDKA</sequence>
<feature type="signal peptide" evidence="13">
    <location>
        <begin position="1"/>
        <end position="18"/>
    </location>
</feature>
<dbReference type="PANTHER" id="PTHR11069:SF23">
    <property type="entry name" value="LYSOSOMAL ACID GLUCOSYLCERAMIDASE"/>
    <property type="match status" value="1"/>
</dbReference>
<dbReference type="GO" id="GO:0006914">
    <property type="term" value="P:autophagy"/>
    <property type="evidence" value="ECO:0007669"/>
    <property type="project" value="UniProtKB-ARBA"/>
</dbReference>
<reference evidence="17" key="1">
    <citation type="submission" date="2022-11" db="UniProtKB">
        <authorList>
            <consortium name="WormBaseParasite"/>
        </authorList>
    </citation>
    <scope>IDENTIFICATION</scope>
</reference>
<evidence type="ECO:0000259" key="14">
    <source>
        <dbReference type="Pfam" id="PF02055"/>
    </source>
</evidence>
<feature type="chain" id="PRO_5037402265" description="Glucosylceramidase" evidence="13">
    <location>
        <begin position="19"/>
        <end position="531"/>
    </location>
</feature>
<evidence type="ECO:0000256" key="6">
    <source>
        <dbReference type="ARBA" id="ARBA00022729"/>
    </source>
</evidence>
<evidence type="ECO:0000259" key="15">
    <source>
        <dbReference type="Pfam" id="PF17189"/>
    </source>
</evidence>
<evidence type="ECO:0000256" key="7">
    <source>
        <dbReference type="ARBA" id="ARBA00022801"/>
    </source>
</evidence>
<evidence type="ECO:0000256" key="5">
    <source>
        <dbReference type="ARBA" id="ARBA00012658"/>
    </source>
</evidence>
<dbReference type="GO" id="GO:0016758">
    <property type="term" value="F:hexosyltransferase activity"/>
    <property type="evidence" value="ECO:0007669"/>
    <property type="project" value="UniProtKB-ARBA"/>
</dbReference>
<dbReference type="GO" id="GO:0007040">
    <property type="term" value="P:lysosome organization"/>
    <property type="evidence" value="ECO:0007669"/>
    <property type="project" value="UniProtKB-ARBA"/>
</dbReference>
<dbReference type="GO" id="GO:0005102">
    <property type="term" value="F:signaling receptor binding"/>
    <property type="evidence" value="ECO:0007669"/>
    <property type="project" value="UniProtKB-ARBA"/>
</dbReference>